<comment type="function">
    <text evidence="1 12">Catalyzes the condensation of (S)-aspartate-beta-semialdehyde [(S)-ASA] and pyruvate to 4-hydroxy-tetrahydrodipicolinate (HTPA).</text>
</comment>
<comment type="similarity">
    <text evidence="3 12 13">Belongs to the DapA family.</text>
</comment>
<dbReference type="RefSeq" id="WP_073251092.1">
    <property type="nucleotide sequence ID" value="NZ_FRCS01000001.1"/>
</dbReference>
<name>A0A1M7IRQ5_9ACTN</name>
<evidence type="ECO:0000313" key="17">
    <source>
        <dbReference type="Proteomes" id="UP000184440"/>
    </source>
</evidence>
<gene>
    <name evidence="12" type="primary">dapA</name>
    <name evidence="16" type="ORF">SAMN05443668_101571</name>
</gene>
<dbReference type="GO" id="GO:0019877">
    <property type="term" value="P:diaminopimelate biosynthetic process"/>
    <property type="evidence" value="ECO:0007669"/>
    <property type="project" value="UniProtKB-UniRule"/>
</dbReference>
<feature type="binding site" evidence="12 15">
    <location>
        <position position="53"/>
    </location>
    <ligand>
        <name>pyruvate</name>
        <dbReference type="ChEBI" id="CHEBI:15361"/>
    </ligand>
</feature>
<comment type="catalytic activity">
    <reaction evidence="11 12">
        <text>L-aspartate 4-semialdehyde + pyruvate = (2S,4S)-4-hydroxy-2,3,4,5-tetrahydrodipicolinate + H2O + H(+)</text>
        <dbReference type="Rhea" id="RHEA:34171"/>
        <dbReference type="ChEBI" id="CHEBI:15361"/>
        <dbReference type="ChEBI" id="CHEBI:15377"/>
        <dbReference type="ChEBI" id="CHEBI:15378"/>
        <dbReference type="ChEBI" id="CHEBI:67139"/>
        <dbReference type="ChEBI" id="CHEBI:537519"/>
        <dbReference type="EC" id="4.3.3.7"/>
    </reaction>
</comment>
<dbReference type="InterPro" id="IPR020624">
    <property type="entry name" value="Schiff_base-form_aldolases_CS"/>
</dbReference>
<dbReference type="UniPathway" id="UPA00034">
    <property type="reaction ID" value="UER00017"/>
</dbReference>
<keyword evidence="10 12" id="KW-0704">Schiff base</keyword>
<evidence type="ECO:0000313" key="16">
    <source>
        <dbReference type="EMBL" id="SHM43303.1"/>
    </source>
</evidence>
<dbReference type="NCBIfam" id="TIGR00674">
    <property type="entry name" value="dapA"/>
    <property type="match status" value="1"/>
</dbReference>
<evidence type="ECO:0000256" key="11">
    <source>
        <dbReference type="ARBA" id="ARBA00047836"/>
    </source>
</evidence>
<dbReference type="OrthoDB" id="9782828at2"/>
<evidence type="ECO:0000256" key="2">
    <source>
        <dbReference type="ARBA" id="ARBA00005120"/>
    </source>
</evidence>
<dbReference type="SMART" id="SM01130">
    <property type="entry name" value="DHDPS"/>
    <property type="match status" value="1"/>
</dbReference>
<comment type="pathway">
    <text evidence="2 12">Amino-acid biosynthesis; L-lysine biosynthesis via DAP pathway; (S)-tetrahydrodipicolinate from L-aspartate: step 3/4.</text>
</comment>
<dbReference type="PRINTS" id="PR00146">
    <property type="entry name" value="DHPICSNTHASE"/>
</dbReference>
<evidence type="ECO:0000256" key="5">
    <source>
        <dbReference type="ARBA" id="ARBA00022490"/>
    </source>
</evidence>
<evidence type="ECO:0000256" key="15">
    <source>
        <dbReference type="PIRSR" id="PIRSR001365-2"/>
    </source>
</evidence>
<evidence type="ECO:0000256" key="9">
    <source>
        <dbReference type="ARBA" id="ARBA00023239"/>
    </source>
</evidence>
<evidence type="ECO:0000256" key="4">
    <source>
        <dbReference type="ARBA" id="ARBA00012086"/>
    </source>
</evidence>
<dbReference type="EMBL" id="FRCS01000001">
    <property type="protein sequence ID" value="SHM43303.1"/>
    <property type="molecule type" value="Genomic_DNA"/>
</dbReference>
<dbReference type="InterPro" id="IPR013785">
    <property type="entry name" value="Aldolase_TIM"/>
</dbReference>
<dbReference type="GO" id="GO:0008840">
    <property type="term" value="F:4-hydroxy-tetrahydrodipicolinate synthase activity"/>
    <property type="evidence" value="ECO:0007669"/>
    <property type="project" value="UniProtKB-UniRule"/>
</dbReference>
<dbReference type="GO" id="GO:0009089">
    <property type="term" value="P:lysine biosynthetic process via diaminopimelate"/>
    <property type="evidence" value="ECO:0007669"/>
    <property type="project" value="UniProtKB-UniRule"/>
</dbReference>
<dbReference type="InterPro" id="IPR002220">
    <property type="entry name" value="DapA-like"/>
</dbReference>
<comment type="caution">
    <text evidence="12">Was originally thought to be a dihydrodipicolinate synthase (DHDPS), catalyzing the condensation of (S)-aspartate-beta-semialdehyde [(S)-ASA] and pyruvate to dihydrodipicolinate (DHDP). However, it was shown in E.coli that the product of the enzymatic reaction is not dihydrodipicolinate but in fact (4S)-4-hydroxy-2,3,4,5-tetrahydro-(2S)-dipicolinic acid (HTPA), and that the consecutive dehydration reaction leading to DHDP is not spontaneous but catalyzed by DapB.</text>
</comment>
<dbReference type="PANTHER" id="PTHR12128:SF66">
    <property type="entry name" value="4-HYDROXY-2-OXOGLUTARATE ALDOLASE, MITOCHONDRIAL"/>
    <property type="match status" value="1"/>
</dbReference>
<keyword evidence="17" id="KW-1185">Reference proteome</keyword>
<dbReference type="GO" id="GO:0005829">
    <property type="term" value="C:cytosol"/>
    <property type="evidence" value="ECO:0007669"/>
    <property type="project" value="TreeGrafter"/>
</dbReference>
<keyword evidence="8 12" id="KW-0457">Lysine biosynthesis</keyword>
<accession>A0A1M7IRQ5</accession>
<evidence type="ECO:0000256" key="14">
    <source>
        <dbReference type="PIRSR" id="PIRSR001365-1"/>
    </source>
</evidence>
<dbReference type="AlphaFoldDB" id="A0A1M7IRQ5"/>
<dbReference type="InterPro" id="IPR005263">
    <property type="entry name" value="DapA"/>
</dbReference>
<dbReference type="PANTHER" id="PTHR12128">
    <property type="entry name" value="DIHYDRODIPICOLINATE SYNTHASE"/>
    <property type="match status" value="1"/>
</dbReference>
<organism evidence="16 17">
    <name type="scientific">Cryptosporangium aurantiacum</name>
    <dbReference type="NCBI Taxonomy" id="134849"/>
    <lineage>
        <taxon>Bacteria</taxon>
        <taxon>Bacillati</taxon>
        <taxon>Actinomycetota</taxon>
        <taxon>Actinomycetes</taxon>
        <taxon>Cryptosporangiales</taxon>
        <taxon>Cryptosporangiaceae</taxon>
        <taxon>Cryptosporangium</taxon>
    </lineage>
</organism>
<dbReference type="PIRSF" id="PIRSF001365">
    <property type="entry name" value="DHDPS"/>
    <property type="match status" value="1"/>
</dbReference>
<keyword evidence="6 12" id="KW-0028">Amino-acid biosynthesis</keyword>
<feature type="site" description="Part of a proton relay during catalysis" evidence="12">
    <location>
        <position position="115"/>
    </location>
</feature>
<dbReference type="PROSITE" id="PS00666">
    <property type="entry name" value="DHDPS_2"/>
    <property type="match status" value="1"/>
</dbReference>
<feature type="active site" description="Proton donor/acceptor" evidence="12 14">
    <location>
        <position position="141"/>
    </location>
</feature>
<dbReference type="Pfam" id="PF00701">
    <property type="entry name" value="DHDPS"/>
    <property type="match status" value="1"/>
</dbReference>
<dbReference type="STRING" id="134849.SAMN05443668_101571"/>
<keyword evidence="9 12" id="KW-0456">Lyase</keyword>
<comment type="subcellular location">
    <subcellularLocation>
        <location evidence="12">Cytoplasm</location>
    </subcellularLocation>
</comment>
<feature type="site" description="Part of a proton relay during catalysis" evidence="12">
    <location>
        <position position="52"/>
    </location>
</feature>
<evidence type="ECO:0000256" key="12">
    <source>
        <dbReference type="HAMAP-Rule" id="MF_00418"/>
    </source>
</evidence>
<proteinExistence type="inferred from homology"/>
<dbReference type="Proteomes" id="UP000184440">
    <property type="component" value="Unassembled WGS sequence"/>
</dbReference>
<evidence type="ECO:0000256" key="1">
    <source>
        <dbReference type="ARBA" id="ARBA00003294"/>
    </source>
</evidence>
<dbReference type="HAMAP" id="MF_00418">
    <property type="entry name" value="DapA"/>
    <property type="match status" value="1"/>
</dbReference>
<evidence type="ECO:0000256" key="7">
    <source>
        <dbReference type="ARBA" id="ARBA00022915"/>
    </source>
</evidence>
<dbReference type="Gene3D" id="3.20.20.70">
    <property type="entry name" value="Aldolase class I"/>
    <property type="match status" value="1"/>
</dbReference>
<evidence type="ECO:0000256" key="13">
    <source>
        <dbReference type="PIRNR" id="PIRNR001365"/>
    </source>
</evidence>
<feature type="binding site" evidence="12 15">
    <location>
        <position position="209"/>
    </location>
    <ligand>
        <name>pyruvate</name>
        <dbReference type="ChEBI" id="CHEBI:15361"/>
    </ligand>
</feature>
<reference evidence="16 17" key="1">
    <citation type="submission" date="2016-11" db="EMBL/GenBank/DDBJ databases">
        <authorList>
            <person name="Jaros S."/>
            <person name="Januszkiewicz K."/>
            <person name="Wedrychowicz H."/>
        </authorList>
    </citation>
    <scope>NUCLEOTIDE SEQUENCE [LARGE SCALE GENOMIC DNA]</scope>
    <source>
        <strain evidence="16 17">DSM 46144</strain>
    </source>
</reference>
<evidence type="ECO:0000256" key="10">
    <source>
        <dbReference type="ARBA" id="ARBA00023270"/>
    </source>
</evidence>
<protein>
    <recommendedName>
        <fullName evidence="4 12">4-hydroxy-tetrahydrodipicolinate synthase</fullName>
        <shortName evidence="12">HTPA synthase</shortName>
        <ecNumber evidence="4 12">4.3.3.7</ecNumber>
    </recommendedName>
</protein>
<dbReference type="EC" id="4.3.3.7" evidence="4 12"/>
<comment type="subunit">
    <text evidence="12">Homotetramer; dimer of dimers.</text>
</comment>
<keyword evidence="7 12" id="KW-0220">Diaminopimelate biosynthesis</keyword>
<evidence type="ECO:0000256" key="8">
    <source>
        <dbReference type="ARBA" id="ARBA00023154"/>
    </source>
</evidence>
<dbReference type="PROSITE" id="PS00665">
    <property type="entry name" value="DHDPS_1"/>
    <property type="match status" value="1"/>
</dbReference>
<dbReference type="SUPFAM" id="SSF51569">
    <property type="entry name" value="Aldolase"/>
    <property type="match status" value="1"/>
</dbReference>
<evidence type="ECO:0000256" key="6">
    <source>
        <dbReference type="ARBA" id="ARBA00022605"/>
    </source>
</evidence>
<keyword evidence="5 12" id="KW-0963">Cytoplasm</keyword>
<dbReference type="CDD" id="cd00950">
    <property type="entry name" value="DHDPS"/>
    <property type="match status" value="1"/>
</dbReference>
<evidence type="ECO:0000256" key="3">
    <source>
        <dbReference type="ARBA" id="ARBA00007592"/>
    </source>
</evidence>
<dbReference type="InterPro" id="IPR020625">
    <property type="entry name" value="Schiff_base-form_aldolases_AS"/>
</dbReference>
<feature type="active site" description="Schiff-base intermediate with substrate" evidence="12 14">
    <location>
        <position position="169"/>
    </location>
</feature>
<sequence>MSAELRRPFGRFLTAMITPFTADGSLDLKGAQKVAEHLIDVAGNDGLIVNGTTGEAPTMTDAEKESVLRAVVEAVGDRATIVAGAGNNDTRHSVELARTAEKAGADGLLVVSPYYNKPPQAGLERHVRTIADATGLPVMLYDIPHRTGVAFATETLIALAEHPRVVAVKDAKGDLAASAEVIAGSDLAYYSGDDILTLPLLSVGAVGVVSVTGHLVGPRIREMIDAFERGDVAAARTLHQGMLPVDVGVFRTQAAILTKAAYNLLGLPAGSVRSPLVDATAEQIATLRSDLARGGVVLGDEEAA</sequence>